<dbReference type="Pfam" id="PF02364">
    <property type="entry name" value="Glucan_synthase"/>
    <property type="match status" value="1"/>
</dbReference>
<evidence type="ECO:0000313" key="2">
    <source>
        <dbReference type="EMBL" id="CDJ36719.1"/>
    </source>
</evidence>
<sequence length="217" mass="25823">MKIPETPLVRNMVSMMTLTPYYREDTRLDLQDLEKRTDEGVCKMDLLRSLHPVEFDNFIERVDRDRDMFTIRQEIEDRVTDSPERRNLALQDIRAQMQQCGLLHRYDRFCEMLQEWASYRGQVLMRTVYGIMYYEQAAYIEETPPEELHLCRDSNRLDESQLDIIRSPEGALWKEIVGFAPPYETKQSTRELAQLKYQYVVAAQEFGTFVLFRSSPN</sequence>
<dbReference type="GO" id="GO:0006075">
    <property type="term" value="P:(1-&gt;3)-beta-D-glucan biosynthetic process"/>
    <property type="evidence" value="ECO:0007669"/>
    <property type="project" value="InterPro"/>
</dbReference>
<dbReference type="GO" id="GO:0005886">
    <property type="term" value="C:plasma membrane"/>
    <property type="evidence" value="ECO:0007669"/>
    <property type="project" value="TreeGrafter"/>
</dbReference>
<dbReference type="Proteomes" id="UP000030744">
    <property type="component" value="Unassembled WGS sequence"/>
</dbReference>
<dbReference type="RefSeq" id="XP_037879007.1">
    <property type="nucleotide sequence ID" value="XM_038023153.1"/>
</dbReference>
<dbReference type="VEuPathDB" id="ToxoDB:EMH_0094390"/>
<reference evidence="2" key="1">
    <citation type="submission" date="2013-10" db="EMBL/GenBank/DDBJ databases">
        <title>Genomic analysis of the causative agents of coccidiosis in chickens.</title>
        <authorList>
            <person name="Reid A.J."/>
            <person name="Blake D."/>
            <person name="Billington K."/>
            <person name="Browne H."/>
            <person name="Dunn M."/>
            <person name="Hung S."/>
            <person name="Kawahara F."/>
            <person name="Miranda-Saavedra D."/>
            <person name="Mourier T."/>
            <person name="Nagra H."/>
            <person name="Otto T.D."/>
            <person name="Rawlings N."/>
            <person name="Sanchez A."/>
            <person name="Sanders M."/>
            <person name="Subramaniam C."/>
            <person name="Tay Y."/>
            <person name="Dear P."/>
            <person name="Doerig C."/>
            <person name="Gruber A."/>
            <person name="Parkinson J."/>
            <person name="Shirley M."/>
            <person name="Wan K.L."/>
            <person name="Berriman M."/>
            <person name="Tomley F."/>
            <person name="Pain A."/>
        </authorList>
    </citation>
    <scope>NUCLEOTIDE SEQUENCE [LARGE SCALE GENOMIC DNA]</scope>
    <source>
        <strain evidence="2">Houghton</strain>
    </source>
</reference>
<dbReference type="GO" id="GO:0003843">
    <property type="term" value="F:1,3-beta-D-glucan synthase activity"/>
    <property type="evidence" value="ECO:0007669"/>
    <property type="project" value="InterPro"/>
</dbReference>
<dbReference type="GeneID" id="60404635"/>
<feature type="domain" description="Glycosyl transferase 48" evidence="1">
    <location>
        <begin position="1"/>
        <end position="209"/>
    </location>
</feature>
<evidence type="ECO:0000259" key="1">
    <source>
        <dbReference type="Pfam" id="PF02364"/>
    </source>
</evidence>
<dbReference type="OrthoDB" id="1880850at2759"/>
<dbReference type="InterPro" id="IPR003440">
    <property type="entry name" value="Glyco_trans_48_dom"/>
</dbReference>
<gene>
    <name evidence="2" type="ORF">EMH_0094390</name>
</gene>
<evidence type="ECO:0000313" key="3">
    <source>
        <dbReference type="Proteomes" id="UP000030744"/>
    </source>
</evidence>
<reference evidence="2" key="2">
    <citation type="submission" date="2013-10" db="EMBL/GenBank/DDBJ databases">
        <authorList>
            <person name="Aslett M."/>
        </authorList>
    </citation>
    <scope>NUCLEOTIDE SEQUENCE [LARGE SCALE GENOMIC DNA]</scope>
    <source>
        <strain evidence="2">Houghton</strain>
    </source>
</reference>
<organism evidence="2 3">
    <name type="scientific">Eimeria mitis</name>
    <dbReference type="NCBI Taxonomy" id="44415"/>
    <lineage>
        <taxon>Eukaryota</taxon>
        <taxon>Sar</taxon>
        <taxon>Alveolata</taxon>
        <taxon>Apicomplexa</taxon>
        <taxon>Conoidasida</taxon>
        <taxon>Coccidia</taxon>
        <taxon>Eucoccidiorida</taxon>
        <taxon>Eimeriorina</taxon>
        <taxon>Eimeriidae</taxon>
        <taxon>Eimeria</taxon>
    </lineage>
</organism>
<accession>U6KFJ4</accession>
<name>U6KFJ4_9EIME</name>
<dbReference type="GO" id="GO:0000148">
    <property type="term" value="C:1,3-beta-D-glucan synthase complex"/>
    <property type="evidence" value="ECO:0007669"/>
    <property type="project" value="InterPro"/>
</dbReference>
<keyword evidence="3" id="KW-1185">Reference proteome</keyword>
<dbReference type="AlphaFoldDB" id="U6KFJ4"/>
<dbReference type="PANTHER" id="PTHR12741">
    <property type="entry name" value="LYST-INTERACTING PROTEIN LIP5 DOPAMINE RESPONSIVE PROTEIN DRG-1"/>
    <property type="match status" value="1"/>
</dbReference>
<dbReference type="PANTHER" id="PTHR12741:SF48">
    <property type="entry name" value="1,3-BETA-GLUCAN SYNTHASE COMPONENT FKS1-RELATED"/>
    <property type="match status" value="1"/>
</dbReference>
<protein>
    <submittedName>
        <fullName evidence="2">Callose synthase 4, related</fullName>
    </submittedName>
</protein>
<dbReference type="EMBL" id="HG736646">
    <property type="protein sequence ID" value="CDJ36719.1"/>
    <property type="molecule type" value="Genomic_DNA"/>
</dbReference>
<proteinExistence type="predicted"/>